<feature type="domain" description="Mammalian cell entry C-terminal" evidence="2">
    <location>
        <begin position="119"/>
        <end position="295"/>
    </location>
</feature>
<reference evidence="3 4" key="1">
    <citation type="submission" date="2020-08" db="EMBL/GenBank/DDBJ databases">
        <title>Sequencing the genomes of 1000 actinobacteria strains.</title>
        <authorList>
            <person name="Klenk H.-P."/>
        </authorList>
    </citation>
    <scope>NUCLEOTIDE SEQUENCE [LARGE SCALE GENOMIC DNA]</scope>
    <source>
        <strain evidence="3 4">DSM 44230</strain>
    </source>
</reference>
<gene>
    <name evidence="3" type="ORF">HNR67_003647</name>
</gene>
<protein>
    <submittedName>
        <fullName evidence="3">Virulence factor Mce-like protein</fullName>
    </submittedName>
</protein>
<name>A0A7W7FW50_9PSEU</name>
<dbReference type="NCBIfam" id="TIGR00996">
    <property type="entry name" value="Mtu_fam_mce"/>
    <property type="match status" value="1"/>
</dbReference>
<evidence type="ECO:0000313" key="4">
    <source>
        <dbReference type="Proteomes" id="UP000533598"/>
    </source>
</evidence>
<dbReference type="InterPro" id="IPR024516">
    <property type="entry name" value="Mce_C"/>
</dbReference>
<comment type="caution">
    <text evidence="3">The sequence shown here is derived from an EMBL/GenBank/DDBJ whole genome shotgun (WGS) entry which is preliminary data.</text>
</comment>
<dbReference type="PANTHER" id="PTHR33371">
    <property type="entry name" value="INTERMEMBRANE PHOSPHOLIPID TRANSPORT SYSTEM BINDING PROTEIN MLAD-RELATED"/>
    <property type="match status" value="1"/>
</dbReference>
<dbReference type="Proteomes" id="UP000533598">
    <property type="component" value="Unassembled WGS sequence"/>
</dbReference>
<evidence type="ECO:0000259" key="1">
    <source>
        <dbReference type="Pfam" id="PF02470"/>
    </source>
</evidence>
<dbReference type="InterPro" id="IPR003399">
    <property type="entry name" value="Mce/MlaD"/>
</dbReference>
<dbReference type="Pfam" id="PF11887">
    <property type="entry name" value="Mce4_CUP1"/>
    <property type="match status" value="1"/>
</dbReference>
<dbReference type="InterPro" id="IPR052336">
    <property type="entry name" value="MlaD_Phospholipid_Transporter"/>
</dbReference>
<accession>A0A7W7FW50</accession>
<evidence type="ECO:0000259" key="2">
    <source>
        <dbReference type="Pfam" id="PF11887"/>
    </source>
</evidence>
<dbReference type="EMBL" id="JACHMH010000001">
    <property type="protein sequence ID" value="MBB4677529.1"/>
    <property type="molecule type" value="Genomic_DNA"/>
</dbReference>
<evidence type="ECO:0000313" key="3">
    <source>
        <dbReference type="EMBL" id="MBB4677529.1"/>
    </source>
</evidence>
<proteinExistence type="predicted"/>
<dbReference type="AlphaFoldDB" id="A0A7W7FW50"/>
<dbReference type="RefSeq" id="WP_185003466.1">
    <property type="nucleotide sequence ID" value="NZ_BAAAUI010000047.1"/>
</dbReference>
<dbReference type="InterPro" id="IPR005693">
    <property type="entry name" value="Mce"/>
</dbReference>
<dbReference type="Pfam" id="PF02470">
    <property type="entry name" value="MlaD"/>
    <property type="match status" value="1"/>
</dbReference>
<feature type="domain" description="Mce/MlaD" evidence="1">
    <location>
        <begin position="38"/>
        <end position="112"/>
    </location>
</feature>
<organism evidence="3 4">
    <name type="scientific">Crossiella cryophila</name>
    <dbReference type="NCBI Taxonomy" id="43355"/>
    <lineage>
        <taxon>Bacteria</taxon>
        <taxon>Bacillati</taxon>
        <taxon>Actinomycetota</taxon>
        <taxon>Actinomycetes</taxon>
        <taxon>Pseudonocardiales</taxon>
        <taxon>Pseudonocardiaceae</taxon>
        <taxon>Crossiella</taxon>
    </lineage>
</organism>
<keyword evidence="4" id="KW-1185">Reference proteome</keyword>
<dbReference type="PANTHER" id="PTHR33371:SF4">
    <property type="entry name" value="INTERMEMBRANE PHOSPHOLIPID TRANSPORT SYSTEM BINDING PROTEIN MLAD"/>
    <property type="match status" value="1"/>
</dbReference>
<sequence length="388" mass="40576">MTHRSTTGRSLTNMLALACVIALLLSASLVWWQGGSGGPSITAFFARTVGLYPGSEVRVLGVPVGRVREVTPEGERVRVRFEVDRGIRIPAEAKAVVIAPSLVSDRYLQLTPAYETGPEMAGGAEIPLTRTMIPVELDELLGDVGELSRALGPDGANKNGALSGLLDTAAANLKGNGAALNATVKDLAAAAETLNRSRKDLFATVDGLRQFTAALVASDGQLRAFNNRLASVSGHLAAERETLGAALQGLAGAMIDVKEFITANQDRLKSTVDKLASVTKVLVDQRAALAEVLDVAPLAATNYLNSYDAASGTFAVRGAINELTYPPVLLLCRVIQAGTPKQLPKLLGDACAQLAPLLDGVLKLPSPAEILASLQQGHLPKLPLLGGR</sequence>
<dbReference type="GO" id="GO:0005576">
    <property type="term" value="C:extracellular region"/>
    <property type="evidence" value="ECO:0007669"/>
    <property type="project" value="TreeGrafter"/>
</dbReference>